<keyword evidence="3" id="KW-0677">Repeat</keyword>
<protein>
    <recommendedName>
        <fullName evidence="8">Chitin-binding type-2 domain-containing protein</fullName>
    </recommendedName>
</protein>
<feature type="domain" description="Chitin-binding type-2" evidence="8">
    <location>
        <begin position="560"/>
        <end position="619"/>
    </location>
</feature>
<evidence type="ECO:0000259" key="8">
    <source>
        <dbReference type="SMART" id="SM00494"/>
    </source>
</evidence>
<dbReference type="EMBL" id="OU963903">
    <property type="protein sequence ID" value="CAH0397875.1"/>
    <property type="molecule type" value="Genomic_DNA"/>
</dbReference>
<evidence type="ECO:0000313" key="10">
    <source>
        <dbReference type="Proteomes" id="UP001153292"/>
    </source>
</evidence>
<evidence type="ECO:0000256" key="1">
    <source>
        <dbReference type="ARBA" id="ARBA00022669"/>
    </source>
</evidence>
<feature type="compositionally biased region" description="Low complexity" evidence="6">
    <location>
        <begin position="1513"/>
        <end position="1527"/>
    </location>
</feature>
<dbReference type="Pfam" id="PF01607">
    <property type="entry name" value="CBM_14"/>
    <property type="match status" value="12"/>
</dbReference>
<dbReference type="PANTHER" id="PTHR23301">
    <property type="entry name" value="CHITIN BINDING PERITROPHIN-A"/>
    <property type="match status" value="1"/>
</dbReference>
<feature type="signal peptide" evidence="7">
    <location>
        <begin position="1"/>
        <end position="20"/>
    </location>
</feature>
<feature type="region of interest" description="Disordered" evidence="6">
    <location>
        <begin position="1396"/>
        <end position="1433"/>
    </location>
</feature>
<feature type="compositionally biased region" description="Polar residues" evidence="6">
    <location>
        <begin position="1528"/>
        <end position="1543"/>
    </location>
</feature>
<sequence>MELSPLKYTFLLTLVTTIRGLNSDINITDVTTKHDRVPKAIKRQVKLYSGVRPTPIICNDEGFQEDPLDCSMFHRCVRSGKGRFVSFRFQCSPGTIYDPDTEICNHPEKIKRVACGGANYKSSKQIDENEINQEIPTPISTEEPFIEILHTENRNKSKLFISSNQKDIDISNLPHKSTTLPTLLKNKDNDFYSNRDPQIKLKFSTPKGVSFYNNQATLQTGEICNADGFMGDSENCRKFYRCVGNQRGGFIRYEFLCSDPTIWDEDKQGCNHVWNVKKRRCGRGNIIAKDVKQGNDSSISKTDDPYKKQQTNARIQSQINYGSKVSQVQNQISDGIVTQNQTQINYESGQDVQQNQTQISYGTVLSQSQSQINFGHKGYQTQLQIDHSNNSSQMQSQVVHTTSSTTVTYSNSNLQDFDSSTKQTSNNGCNVSGFTGDTNDCKKFYRCVANGRGSFTRYEFSCGEGTVWDPQLESCNHAWAVKGCGVKLSSDSSSHNIIETGQSSTAAYPSTVITSSTHNYYTSNEPVPEENEISYVNQQLSSTENKPVSMMTAAQPTNGNNCKSSGFIGDDNDCKKFYRCVDNGNGQYTRYEFKCGEGTVWDSKIEACNHPWAVEKCGSTQNNDIVKEEILATQATQITYRPPQSPSHVSQESDDSDIGYGPQQDEFTSESVVTISTKSTTEVTTTKVFQNQEEGSENICKTSGFMGDKKDCQKFYRCVDNGNGSYSRFEFFCGEGTVWDSKNQVCNHASSVLNCSGSSAIDMNEIKTTTHKNMEIMTSSTIDATTQNLTIDDENDIGYGQENNITPSSSTTTESQQQHSGNNSCTSSGFMGDKNDCTKFFRCVENGNGGFTKYEFKCGEGTVWDSKIESCNHAWAVETCGSNDSDKHPEATSEISIISSTQGNQSSETTVKHNEEHTVNPTQYTTSTTVGYNHSKTKCFKSGFLGDSKDCKKFYRCVEDGQGGYIKYEFTCGEGTVWDQSIESCNHEWAVSNCTQLENYNNTNNVESTTIGVSTEDQGSGNQESTEISSTSTSTSKPISSICSGDGFYGDENNCKIFYRCVNNGQGGYTKYNFTCGEGTFWNQDIQACDHESTNKSCKPNISSPSTKEPNSINDEMYSETSTESIKTTSGEYNTLPGEVSLSDDKCINEGFYGNSKNCKNFYRCVSDGKGGYTKYEFTCGEGTIWVQEIQACDHDNNGKNCSNTVTTSKPEQVQSSTENNVQSQYTDIENAEGSTKPTSTECTAEGFYGNELDCTKFYRCVDDGQGGFIKYDFACGEGTAWDSDVSTCNHISEVSDCKNSNQNQNQTMNDEEASKATESTSTTKESSSESSHSNNDVCKQEGYFGNTNVCTKFYRCVDDGKGGFIKYDFDCGEGTIWDQDLTTCNHPQDVANPSCTYVDEGSSTESISSSGSTTQSESNSENSSCSQDTTSAKPENHRIKCEKAGYYANPDDCKKFYRCVDWDGNGEKFSVFHFECGEGTIWDPQLDTCNHEDSVYPSRNCSGTNTQGGNMTQENTTETTTEQESTASSGQMTTEKSTTNQPSSGGETTQESTTNAQPTQKTTTEQTTESSTTESSQITTQPTTQESTSGETTTNSEQSTTSEQTTSQYTTSSSQTTTQQSTTEQTTTEQSTTEKSTTEKTTTEMTTTEETTTQKTTDSENMTQEAITEQTSTTENTDQTENTTENQTTASTSTTESDSTLTTENNQETSDKECPDTEDDQYLYVCPTSFRRHPKYCNMFYQCTEDDENHEVKIATFTCPNNTIYDESKIQCVEEDKADKKCSGQIARKHRVKRLNLHSREPIQGDWDRHTCATTGNHPFEKKYECSVVFLKCLQAKSGTMRGFVYQCPQGYVYWSISRRCEKREQMKYCEESSSKNWNNRWEIPIERRNIAK</sequence>
<feature type="compositionally biased region" description="Low complexity" evidence="6">
    <location>
        <begin position="1400"/>
        <end position="1430"/>
    </location>
</feature>
<dbReference type="PANTHER" id="PTHR23301:SF0">
    <property type="entry name" value="CHITIN-BINDING TYPE-2 DOMAIN-CONTAINING PROTEIN-RELATED"/>
    <property type="match status" value="1"/>
</dbReference>
<feature type="compositionally biased region" description="Polar residues" evidence="6">
    <location>
        <begin position="1501"/>
        <end position="1512"/>
    </location>
</feature>
<keyword evidence="1" id="KW-0147">Chitin-binding</keyword>
<feature type="compositionally biased region" description="Polar residues" evidence="6">
    <location>
        <begin position="1297"/>
        <end position="1309"/>
    </location>
</feature>
<keyword evidence="4" id="KW-1015">Disulfide bond</keyword>
<evidence type="ECO:0000256" key="5">
    <source>
        <dbReference type="ARBA" id="ARBA00023180"/>
    </source>
</evidence>
<dbReference type="Proteomes" id="UP001153292">
    <property type="component" value="Chromosome 10"/>
</dbReference>
<evidence type="ECO:0000313" key="9">
    <source>
        <dbReference type="EMBL" id="CAH0397875.1"/>
    </source>
</evidence>
<feature type="domain" description="Chitin-binding type-2" evidence="8">
    <location>
        <begin position="937"/>
        <end position="996"/>
    </location>
</feature>
<feature type="domain" description="Chitin-binding type-2" evidence="8">
    <location>
        <begin position="1440"/>
        <end position="1504"/>
    </location>
</feature>
<evidence type="ECO:0000256" key="4">
    <source>
        <dbReference type="ARBA" id="ARBA00023157"/>
    </source>
</evidence>
<feature type="compositionally biased region" description="Low complexity" evidence="6">
    <location>
        <begin position="1669"/>
        <end position="1707"/>
    </location>
</feature>
<feature type="compositionally biased region" description="Low complexity" evidence="6">
    <location>
        <begin position="1025"/>
        <end position="1037"/>
    </location>
</feature>
<feature type="compositionally biased region" description="Low complexity" evidence="6">
    <location>
        <begin position="1544"/>
        <end position="1636"/>
    </location>
</feature>
<organism evidence="9 10">
    <name type="scientific">Chilo suppressalis</name>
    <name type="common">Asiatic rice borer moth</name>
    <dbReference type="NCBI Taxonomy" id="168631"/>
    <lineage>
        <taxon>Eukaryota</taxon>
        <taxon>Metazoa</taxon>
        <taxon>Ecdysozoa</taxon>
        <taxon>Arthropoda</taxon>
        <taxon>Hexapoda</taxon>
        <taxon>Insecta</taxon>
        <taxon>Pterygota</taxon>
        <taxon>Neoptera</taxon>
        <taxon>Endopterygota</taxon>
        <taxon>Lepidoptera</taxon>
        <taxon>Glossata</taxon>
        <taxon>Ditrysia</taxon>
        <taxon>Pyraloidea</taxon>
        <taxon>Crambidae</taxon>
        <taxon>Crambinae</taxon>
        <taxon>Chilo</taxon>
    </lineage>
</organism>
<feature type="domain" description="Chitin-binding type-2" evidence="8">
    <location>
        <begin position="222"/>
        <end position="283"/>
    </location>
</feature>
<feature type="domain" description="Chitin-binding type-2" evidence="8">
    <location>
        <begin position="1337"/>
        <end position="1398"/>
    </location>
</feature>
<feature type="compositionally biased region" description="Low complexity" evidence="6">
    <location>
        <begin position="808"/>
        <end position="820"/>
    </location>
</feature>
<feature type="domain" description="Chitin-binding type-2" evidence="8">
    <location>
        <begin position="427"/>
        <end position="486"/>
    </location>
</feature>
<feature type="domain" description="Chitin-binding type-2" evidence="8">
    <location>
        <begin position="1145"/>
        <end position="1204"/>
    </location>
</feature>
<feature type="compositionally biased region" description="Low complexity" evidence="6">
    <location>
        <begin position="1644"/>
        <end position="1657"/>
    </location>
</feature>
<accession>A0ABN8AQP1</accession>
<feature type="domain" description="Chitin-binding type-2" evidence="8">
    <location>
        <begin position="698"/>
        <end position="757"/>
    </location>
</feature>
<dbReference type="SMART" id="SM00494">
    <property type="entry name" value="ChtBD2"/>
    <property type="match status" value="14"/>
</dbReference>
<dbReference type="InterPro" id="IPR002557">
    <property type="entry name" value="Chitin-bd_dom"/>
</dbReference>
<evidence type="ECO:0000256" key="6">
    <source>
        <dbReference type="SAM" id="MobiDB-lite"/>
    </source>
</evidence>
<keyword evidence="2 7" id="KW-0732">Signal</keyword>
<reference evidence="9" key="1">
    <citation type="submission" date="2021-12" db="EMBL/GenBank/DDBJ databases">
        <authorList>
            <person name="King R."/>
        </authorList>
    </citation>
    <scope>NUCLEOTIDE SEQUENCE</scope>
</reference>
<feature type="region of interest" description="Disordered" evidence="6">
    <location>
        <begin position="1100"/>
        <end position="1132"/>
    </location>
</feature>
<feature type="compositionally biased region" description="Polar residues" evidence="6">
    <location>
        <begin position="1100"/>
        <end position="1114"/>
    </location>
</feature>
<feature type="domain" description="Chitin-binding type-2" evidence="8">
    <location>
        <begin position="1725"/>
        <end position="1785"/>
    </location>
</feature>
<feature type="region of interest" description="Disordered" evidence="6">
    <location>
        <begin position="639"/>
        <end position="664"/>
    </location>
</feature>
<gene>
    <name evidence="9" type="ORF">CHILSU_LOCUS972</name>
</gene>
<feature type="domain" description="Chitin-binding type-2" evidence="8">
    <location>
        <begin position="56"/>
        <end position="117"/>
    </location>
</feature>
<keyword evidence="10" id="KW-1185">Reference proteome</keyword>
<evidence type="ECO:0000256" key="2">
    <source>
        <dbReference type="ARBA" id="ARBA00022729"/>
    </source>
</evidence>
<dbReference type="InterPro" id="IPR051940">
    <property type="entry name" value="Chitin_bind-dev_reg"/>
</dbReference>
<proteinExistence type="predicted"/>
<feature type="domain" description="Chitin-binding type-2" evidence="8">
    <location>
        <begin position="1041"/>
        <end position="1100"/>
    </location>
</feature>
<feature type="domain" description="Chitin-binding type-2" evidence="8">
    <location>
        <begin position="1241"/>
        <end position="1300"/>
    </location>
</feature>
<feature type="region of interest" description="Disordered" evidence="6">
    <location>
        <begin position="1297"/>
        <end position="1336"/>
    </location>
</feature>
<dbReference type="SUPFAM" id="SSF57625">
    <property type="entry name" value="Invertebrate chitin-binding proteins"/>
    <property type="match status" value="13"/>
</dbReference>
<name>A0ABN8AQP1_CHISP</name>
<feature type="compositionally biased region" description="Low complexity" evidence="6">
    <location>
        <begin position="1119"/>
        <end position="1132"/>
    </location>
</feature>
<keyword evidence="5" id="KW-0325">Glycoprotein</keyword>
<feature type="compositionally biased region" description="Low complexity" evidence="6">
    <location>
        <begin position="1317"/>
        <end position="1332"/>
    </location>
</feature>
<feature type="chain" id="PRO_5046687259" description="Chitin-binding type-2 domain-containing protein" evidence="7">
    <location>
        <begin position="21"/>
        <end position="1894"/>
    </location>
</feature>
<evidence type="ECO:0000256" key="7">
    <source>
        <dbReference type="SAM" id="SignalP"/>
    </source>
</evidence>
<feature type="region of interest" description="Disordered" evidence="6">
    <location>
        <begin position="1501"/>
        <end position="1719"/>
    </location>
</feature>
<feature type="region of interest" description="Disordered" evidence="6">
    <location>
        <begin position="793"/>
        <end position="827"/>
    </location>
</feature>
<dbReference type="InterPro" id="IPR036508">
    <property type="entry name" value="Chitin-bd_dom_sf"/>
</dbReference>
<feature type="domain" description="Chitin-binding type-2" evidence="8">
    <location>
        <begin position="823"/>
        <end position="882"/>
    </location>
</feature>
<feature type="domain" description="Chitin-binding type-2" evidence="8">
    <location>
        <begin position="1811"/>
        <end position="1873"/>
    </location>
</feature>
<evidence type="ECO:0000256" key="3">
    <source>
        <dbReference type="ARBA" id="ARBA00022737"/>
    </source>
</evidence>
<dbReference type="Gene3D" id="2.170.140.10">
    <property type="entry name" value="Chitin binding domain"/>
    <property type="match status" value="12"/>
</dbReference>
<feature type="compositionally biased region" description="Polar residues" evidence="6">
    <location>
        <begin position="1012"/>
        <end position="1024"/>
    </location>
</feature>
<feature type="region of interest" description="Disordered" evidence="6">
    <location>
        <begin position="1012"/>
        <end position="1037"/>
    </location>
</feature>